<comment type="caution">
    <text evidence="3">The sequence shown here is derived from an EMBL/GenBank/DDBJ whole genome shotgun (WGS) entry which is preliminary data.</text>
</comment>
<protein>
    <recommendedName>
        <fullName evidence="2">Protein-glutamine gamma-glutamyltransferase-like C-terminal domain-containing protein</fullName>
    </recommendedName>
</protein>
<dbReference type="RefSeq" id="WP_021647164.1">
    <property type="nucleotide sequence ID" value="NZ_KE993166.1"/>
</dbReference>
<gene>
    <name evidence="3" type="ORF">HMPREF1981_03357</name>
</gene>
<dbReference type="Proteomes" id="UP000016496">
    <property type="component" value="Unassembled WGS sequence"/>
</dbReference>
<evidence type="ECO:0000259" key="2">
    <source>
        <dbReference type="Pfam" id="PF13559"/>
    </source>
</evidence>
<dbReference type="HOGENOM" id="CLU_1341065_0_0_10"/>
<feature type="domain" description="Protein-glutamine gamma-glutamyltransferase-like C-terminal" evidence="2">
    <location>
        <begin position="133"/>
        <end position="194"/>
    </location>
</feature>
<dbReference type="OrthoDB" id="5491447at2"/>
<keyword evidence="1" id="KW-0812">Transmembrane</keyword>
<dbReference type="PATRIC" id="fig|1321819.3.peg.3094"/>
<feature type="transmembrane region" description="Helical" evidence="1">
    <location>
        <begin position="63"/>
        <end position="84"/>
    </location>
</feature>
<evidence type="ECO:0000256" key="1">
    <source>
        <dbReference type="SAM" id="Phobius"/>
    </source>
</evidence>
<organism evidence="3 4">
    <name type="scientific">Bacteroides pyogenes F0041</name>
    <dbReference type="NCBI Taxonomy" id="1321819"/>
    <lineage>
        <taxon>Bacteria</taxon>
        <taxon>Pseudomonadati</taxon>
        <taxon>Bacteroidota</taxon>
        <taxon>Bacteroidia</taxon>
        <taxon>Bacteroidales</taxon>
        <taxon>Bacteroidaceae</taxon>
        <taxon>Bacteroides</taxon>
    </lineage>
</organism>
<dbReference type="Pfam" id="PF13559">
    <property type="entry name" value="DUF4129"/>
    <property type="match status" value="1"/>
</dbReference>
<reference evidence="3 4" key="1">
    <citation type="submission" date="2013-08" db="EMBL/GenBank/DDBJ databases">
        <authorList>
            <person name="Weinstock G."/>
            <person name="Sodergren E."/>
            <person name="Wylie T."/>
            <person name="Fulton L."/>
            <person name="Fulton R."/>
            <person name="Fronick C."/>
            <person name="O'Laughlin M."/>
            <person name="Godfrey J."/>
            <person name="Miner T."/>
            <person name="Herter B."/>
            <person name="Appelbaum E."/>
            <person name="Cordes M."/>
            <person name="Lek S."/>
            <person name="Wollam A."/>
            <person name="Pepin K.H."/>
            <person name="Palsikar V.B."/>
            <person name="Mitreva M."/>
            <person name="Wilson R.K."/>
        </authorList>
    </citation>
    <scope>NUCLEOTIDE SEQUENCE [LARGE SCALE GENOMIC DNA]</scope>
    <source>
        <strain evidence="3 4">F0041</strain>
    </source>
</reference>
<evidence type="ECO:0000313" key="4">
    <source>
        <dbReference type="Proteomes" id="UP000016496"/>
    </source>
</evidence>
<keyword evidence="1" id="KW-0472">Membrane</keyword>
<accession>U2DI39</accession>
<proteinExistence type="predicted"/>
<dbReference type="EMBL" id="AWSV01000173">
    <property type="protein sequence ID" value="ERI81137.1"/>
    <property type="molecule type" value="Genomic_DNA"/>
</dbReference>
<evidence type="ECO:0000313" key="3">
    <source>
        <dbReference type="EMBL" id="ERI81137.1"/>
    </source>
</evidence>
<dbReference type="AlphaFoldDB" id="U2DI39"/>
<name>U2DI39_9BACE</name>
<keyword evidence="1" id="KW-1133">Transmembrane helix</keyword>
<dbReference type="InterPro" id="IPR025403">
    <property type="entry name" value="TgpA-like_C"/>
</dbReference>
<sequence length="205" mass="23877">MQITSSVDTLVCDTAQIAVWQSDKRFAYHRELVTPDINVFEWLSEKFFGLLRRVFGSRFVEEYSAVVLIVIAIIILGLLGWLVYKKYPGLFVRTGKKTPAYAIEEDTIYGVDFEKAIDEALSRPDYREAVRLLYLQTLKLLSDEGRIDWQLYKTPTQYVHEERTPAFARLTNHFLRVRYGNFDASEQLFDAMRTLQAEMKEGGER</sequence>